<accession>A0A8A4TXN3</accession>
<evidence type="ECO:0000313" key="1">
    <source>
        <dbReference type="EMBL" id="QTD53971.1"/>
    </source>
</evidence>
<protein>
    <submittedName>
        <fullName evidence="1">Uncharacterized protein</fullName>
    </submittedName>
</protein>
<dbReference type="AlphaFoldDB" id="A0A8A4TXN3"/>
<dbReference type="Proteomes" id="UP000663929">
    <property type="component" value="Chromosome"/>
</dbReference>
<proteinExistence type="predicted"/>
<sequence>MMKDAARLAGFFGAHAIWSVHEGGALFPTLAYADSAGKMGTETLEEEDEEKAVRRGRTKLANGAEGIARAVLVYDGTIDLDGEKTDALFLEARTYGEDAVAFMMAVPYRRAEAPGGFAVFRPKFLAIEGIEEKDLGMLSHAFFEGVENHDDGSVVWRAYSKTD</sequence>
<dbReference type="KEGG" id="scor:J3U87_16100"/>
<organism evidence="1 2">
    <name type="scientific">Sulfidibacter corallicola</name>
    <dbReference type="NCBI Taxonomy" id="2818388"/>
    <lineage>
        <taxon>Bacteria</taxon>
        <taxon>Pseudomonadati</taxon>
        <taxon>Acidobacteriota</taxon>
        <taxon>Holophagae</taxon>
        <taxon>Acanthopleuribacterales</taxon>
        <taxon>Acanthopleuribacteraceae</taxon>
        <taxon>Sulfidibacter</taxon>
    </lineage>
</organism>
<keyword evidence="2" id="KW-1185">Reference proteome</keyword>
<dbReference type="EMBL" id="CP071793">
    <property type="protein sequence ID" value="QTD53971.1"/>
    <property type="molecule type" value="Genomic_DNA"/>
</dbReference>
<evidence type="ECO:0000313" key="2">
    <source>
        <dbReference type="Proteomes" id="UP000663929"/>
    </source>
</evidence>
<dbReference type="RefSeq" id="WP_237384071.1">
    <property type="nucleotide sequence ID" value="NZ_CP071793.1"/>
</dbReference>
<name>A0A8A4TXN3_SULCO</name>
<gene>
    <name evidence="1" type="ORF">J3U87_16100</name>
</gene>
<reference evidence="1" key="1">
    <citation type="submission" date="2021-03" db="EMBL/GenBank/DDBJ databases">
        <title>Acanthopleuribacteraceae sp. M133.</title>
        <authorList>
            <person name="Wang G."/>
        </authorList>
    </citation>
    <scope>NUCLEOTIDE SEQUENCE</scope>
    <source>
        <strain evidence="1">M133</strain>
    </source>
</reference>